<dbReference type="Proteomes" id="UP000263900">
    <property type="component" value="Chromosome"/>
</dbReference>
<feature type="transmembrane region" description="Helical" evidence="1">
    <location>
        <begin position="100"/>
        <end position="120"/>
    </location>
</feature>
<sequence length="269" mass="29357">MDIQAYIQSGVIESYVLGIANNDEVAELQRLRLEHPAIDAAVVQAEEWLRNTAPQFAVPVAGNAKEQLMATLQQEFSTSAPEITTTSIPPAPVVQMGTRYIAAASLILFMASAGVNVYLYKKYTKANRDYLALQNEHNNLLADNKIYQTRLTDLHKNMQLMAAPGMLKVSMPGIAGKENNLATVYWDSHTKNVYLIASNLPPAPAGKQYQLWALVDGKPVDAGMLDNCTVLCQLKPVQHAQAFAITLEKAGGNSVPDLTQLYVMGKVPS</sequence>
<keyword evidence="4" id="KW-1185">Reference proteome</keyword>
<evidence type="ECO:0000313" key="4">
    <source>
        <dbReference type="Proteomes" id="UP000263900"/>
    </source>
</evidence>
<dbReference type="AlphaFoldDB" id="A0A3B7MGA8"/>
<protein>
    <recommendedName>
        <fullName evidence="2">Anti-sigma K factor RskA C-terminal domain-containing protein</fullName>
    </recommendedName>
</protein>
<dbReference type="Pfam" id="PF10099">
    <property type="entry name" value="RskA_C"/>
    <property type="match status" value="1"/>
</dbReference>
<dbReference type="GO" id="GO:0016989">
    <property type="term" value="F:sigma factor antagonist activity"/>
    <property type="evidence" value="ECO:0007669"/>
    <property type="project" value="TreeGrafter"/>
</dbReference>
<dbReference type="PANTHER" id="PTHR37461">
    <property type="entry name" value="ANTI-SIGMA-K FACTOR RSKA"/>
    <property type="match status" value="1"/>
</dbReference>
<dbReference type="InterPro" id="IPR018764">
    <property type="entry name" value="RskA_C"/>
</dbReference>
<dbReference type="EMBL" id="CP032157">
    <property type="protein sequence ID" value="AXY73382.1"/>
    <property type="molecule type" value="Genomic_DNA"/>
</dbReference>
<dbReference type="GO" id="GO:0005886">
    <property type="term" value="C:plasma membrane"/>
    <property type="evidence" value="ECO:0007669"/>
    <property type="project" value="InterPro"/>
</dbReference>
<name>A0A3B7MGA8_9BACT</name>
<evidence type="ECO:0000313" key="3">
    <source>
        <dbReference type="EMBL" id="AXY73382.1"/>
    </source>
</evidence>
<dbReference type="KEGG" id="pseg:D3H65_05045"/>
<evidence type="ECO:0000259" key="2">
    <source>
        <dbReference type="Pfam" id="PF10099"/>
    </source>
</evidence>
<accession>A0A3B7MGA8</accession>
<evidence type="ECO:0000256" key="1">
    <source>
        <dbReference type="SAM" id="Phobius"/>
    </source>
</evidence>
<dbReference type="OrthoDB" id="1420916at2"/>
<feature type="domain" description="Anti-sigma K factor RskA C-terminal" evidence="2">
    <location>
        <begin position="103"/>
        <end position="256"/>
    </location>
</feature>
<keyword evidence="1" id="KW-1133">Transmembrane helix</keyword>
<keyword evidence="1" id="KW-0472">Membrane</keyword>
<gene>
    <name evidence="3" type="ORF">D3H65_05045</name>
</gene>
<keyword evidence="1" id="KW-0812">Transmembrane</keyword>
<dbReference type="InterPro" id="IPR051474">
    <property type="entry name" value="Anti-sigma-K/W_factor"/>
</dbReference>
<reference evidence="3 4" key="1">
    <citation type="submission" date="2018-09" db="EMBL/GenBank/DDBJ databases">
        <title>Genome sequencing of strain 6GH32-13.</title>
        <authorList>
            <person name="Weon H.-Y."/>
            <person name="Heo J."/>
            <person name="Kwon S.-W."/>
        </authorList>
    </citation>
    <scope>NUCLEOTIDE SEQUENCE [LARGE SCALE GENOMIC DNA]</scope>
    <source>
        <strain evidence="3 4">5GH32-13</strain>
    </source>
</reference>
<dbReference type="RefSeq" id="WP_119049220.1">
    <property type="nucleotide sequence ID" value="NZ_CP032157.1"/>
</dbReference>
<dbReference type="GO" id="GO:0006417">
    <property type="term" value="P:regulation of translation"/>
    <property type="evidence" value="ECO:0007669"/>
    <property type="project" value="TreeGrafter"/>
</dbReference>
<dbReference type="PANTHER" id="PTHR37461:SF1">
    <property type="entry name" value="ANTI-SIGMA-K FACTOR RSKA"/>
    <property type="match status" value="1"/>
</dbReference>
<proteinExistence type="predicted"/>
<organism evidence="3 4">
    <name type="scientific">Paraflavitalea soli</name>
    <dbReference type="NCBI Taxonomy" id="2315862"/>
    <lineage>
        <taxon>Bacteria</taxon>
        <taxon>Pseudomonadati</taxon>
        <taxon>Bacteroidota</taxon>
        <taxon>Chitinophagia</taxon>
        <taxon>Chitinophagales</taxon>
        <taxon>Chitinophagaceae</taxon>
        <taxon>Paraflavitalea</taxon>
    </lineage>
</organism>